<sequence>MLAGVGHISAPVACQPRPRAFSDIDQMPRRYLQNAAGDSLLATKLASDYATEVTARQLATQDSAAANHDFAAANRDPAAANRDFAAANHGSAAANHDSADANHEGLPLGDLATDAPHQRHLRDPRRTASFVAPSASRELHTVEGCRAAGSERRWQSALPGMPTAPRANSAFYHGGSTAAAEIIAGASPSEAQSPPWLEDPRRPRDDSQHGAAATNA</sequence>
<feature type="compositionally biased region" description="Basic and acidic residues" evidence="1">
    <location>
        <begin position="198"/>
        <end position="208"/>
    </location>
</feature>
<organism evidence="2 3">
    <name type="scientific">Cymbomonas tetramitiformis</name>
    <dbReference type="NCBI Taxonomy" id="36881"/>
    <lineage>
        <taxon>Eukaryota</taxon>
        <taxon>Viridiplantae</taxon>
        <taxon>Chlorophyta</taxon>
        <taxon>Pyramimonadophyceae</taxon>
        <taxon>Pyramimonadales</taxon>
        <taxon>Pyramimonadaceae</taxon>
        <taxon>Cymbomonas</taxon>
    </lineage>
</organism>
<feature type="region of interest" description="Disordered" evidence="1">
    <location>
        <begin position="183"/>
        <end position="216"/>
    </location>
</feature>
<gene>
    <name evidence="2" type="ORF">CYMTET_19084</name>
</gene>
<name>A0AAE0G6Q3_9CHLO</name>
<dbReference type="EMBL" id="LGRX02008867">
    <property type="protein sequence ID" value="KAK3272632.1"/>
    <property type="molecule type" value="Genomic_DNA"/>
</dbReference>
<dbReference type="Proteomes" id="UP001190700">
    <property type="component" value="Unassembled WGS sequence"/>
</dbReference>
<evidence type="ECO:0000313" key="2">
    <source>
        <dbReference type="EMBL" id="KAK3272632.1"/>
    </source>
</evidence>
<comment type="caution">
    <text evidence="2">The sequence shown here is derived from an EMBL/GenBank/DDBJ whole genome shotgun (WGS) entry which is preliminary data.</text>
</comment>
<protein>
    <submittedName>
        <fullName evidence="2">Uncharacterized protein</fullName>
    </submittedName>
</protein>
<keyword evidence="3" id="KW-1185">Reference proteome</keyword>
<accession>A0AAE0G6Q3</accession>
<dbReference type="AlphaFoldDB" id="A0AAE0G6Q3"/>
<evidence type="ECO:0000256" key="1">
    <source>
        <dbReference type="SAM" id="MobiDB-lite"/>
    </source>
</evidence>
<reference evidence="2 3" key="1">
    <citation type="journal article" date="2015" name="Genome Biol. Evol.">
        <title>Comparative Genomics of a Bacterivorous Green Alga Reveals Evolutionary Causalities and Consequences of Phago-Mixotrophic Mode of Nutrition.</title>
        <authorList>
            <person name="Burns J.A."/>
            <person name="Paasch A."/>
            <person name="Narechania A."/>
            <person name="Kim E."/>
        </authorList>
    </citation>
    <scope>NUCLEOTIDE SEQUENCE [LARGE SCALE GENOMIC DNA]</scope>
    <source>
        <strain evidence="2 3">PLY_AMNH</strain>
    </source>
</reference>
<feature type="region of interest" description="Disordered" evidence="1">
    <location>
        <begin position="88"/>
        <end position="110"/>
    </location>
</feature>
<evidence type="ECO:0000313" key="3">
    <source>
        <dbReference type="Proteomes" id="UP001190700"/>
    </source>
</evidence>
<proteinExistence type="predicted"/>